<dbReference type="SUPFAM" id="SSF53335">
    <property type="entry name" value="S-adenosyl-L-methionine-dependent methyltransferases"/>
    <property type="match status" value="1"/>
</dbReference>
<sequence>MAADHTDITALLRRLGYTQASGWVRADHFDEVSAHRFALKQASSEVGLLGAFCLMRTREAGVSISTPLVYVAVAADLEEAREVHRRIWSQGLVPFLIVACPGEIVLCPGFSFGHTDWENLVHRFAWSVLDKLPESPEMPGSLLGPAAELWDLRAVRLRTALFWRDHSIDVGGRVDRRLLSSLEALSERLITGVGEEAPISPGAANGLIGRFLYVYFLFDRGIIDQEWVNTRGHLIDLSEKFSAWTPEATWALFKDLDTIFNGSIFPLSDVERAEIQAEHINLVRRVMKHGSEPLPSGGEQLSFLDFYLGTLRTETLSSVYEQFLENLRAGERRVSGAFYTPPFLVDFILDRTEEQMPLADGVTVLDPAAGSGVFLVGAYRRMIERFRWTSRVDDVSLDRLRGILKRNIFGIERNRDACHVAAFSLYLTMLDYVSPRDLTRVAAGQEAETLFPALVGTNIQARDFFATTSPTTDFPERVDCIVGNPPWQSVSKLESAPAVEWRDAHRDDAPIGNDQAAELFAWKALDHHLKPNGLLGFLLPAKSFINPTSETFRLSLARRHTILGAANFAHLRYRLFASARQAVVAAFVRASEPTSRDLVWVYSPLSVGQPLARKEWPWTILLDRSEVQTVRHDTVAKNRRGWFDMFMLRPVDRYIRKYLEDGAITGRFATLEELCATIGARISRGGNPEETGVAGEFLHNAPHASDQIGASLFDGDENSPNGSLPHEQMELVRPAYKNRFGGNVLLIPRNLKNVTVVAHPYGFTSSIVAMSYDKPAEQVTSRELALLKAVNRFLCSDIGLYLVATTGRRWLMDRRNIEPEDIKALYVPITGLDDARIDQILAAESPRLPDTLFDLYGLEGDMREAIKEFLAFRIGFRDGDVPLDALSAPDVEHLASYRTTMSDTLCGLIGRDSSFEVEIVPDRTLGLAAISVRYLSARNPTIPKLDLMRVGKLAIDEYSKSSANSFTDGLSIDHRNPGVITSVKPLEYYRWTLESAFSDSQQIMKAFSEGGNE</sequence>
<comment type="catalytic activity">
    <reaction evidence="5">
        <text>a 2'-deoxyadenosine in DNA + S-adenosyl-L-methionine = an N(6)-methyl-2'-deoxyadenosine in DNA + S-adenosyl-L-homocysteine + H(+)</text>
        <dbReference type="Rhea" id="RHEA:15197"/>
        <dbReference type="Rhea" id="RHEA-COMP:12418"/>
        <dbReference type="Rhea" id="RHEA-COMP:12419"/>
        <dbReference type="ChEBI" id="CHEBI:15378"/>
        <dbReference type="ChEBI" id="CHEBI:57856"/>
        <dbReference type="ChEBI" id="CHEBI:59789"/>
        <dbReference type="ChEBI" id="CHEBI:90615"/>
        <dbReference type="ChEBI" id="CHEBI:90616"/>
        <dbReference type="EC" id="2.1.1.72"/>
    </reaction>
</comment>
<evidence type="ECO:0000256" key="1">
    <source>
        <dbReference type="ARBA" id="ARBA00006594"/>
    </source>
</evidence>
<evidence type="ECO:0000256" key="3">
    <source>
        <dbReference type="ARBA" id="ARBA00022603"/>
    </source>
</evidence>
<evidence type="ECO:0000256" key="2">
    <source>
        <dbReference type="ARBA" id="ARBA00011900"/>
    </source>
</evidence>
<evidence type="ECO:0000313" key="7">
    <source>
        <dbReference type="EMBL" id="KFL27550.1"/>
    </source>
</evidence>
<dbReference type="InterPro" id="IPR029063">
    <property type="entry name" value="SAM-dependent_MTases_sf"/>
</dbReference>
<dbReference type="Gene3D" id="3.40.50.150">
    <property type="entry name" value="Vaccinia Virus protein VP39"/>
    <property type="match status" value="1"/>
</dbReference>
<dbReference type="AlphaFoldDB" id="A0A087LSE7"/>
<keyword evidence="8" id="KW-1185">Reference proteome</keyword>
<feature type="domain" description="DNA methylase adenine-specific" evidence="6">
    <location>
        <begin position="314"/>
        <end position="564"/>
    </location>
</feature>
<dbReference type="GO" id="GO:0003677">
    <property type="term" value="F:DNA binding"/>
    <property type="evidence" value="ECO:0007669"/>
    <property type="project" value="InterPro"/>
</dbReference>
<dbReference type="STRING" id="46914.JP75_25230"/>
<comment type="caution">
    <text evidence="7">The sequence shown here is derived from an EMBL/GenBank/DDBJ whole genome shotgun (WGS) entry which is preliminary data.</text>
</comment>
<gene>
    <name evidence="7" type="ORF">JP75_25230</name>
</gene>
<dbReference type="GO" id="GO:0009007">
    <property type="term" value="F:site-specific DNA-methyltransferase (adenine-specific) activity"/>
    <property type="evidence" value="ECO:0007669"/>
    <property type="project" value="UniProtKB-EC"/>
</dbReference>
<reference evidence="7 8" key="1">
    <citation type="submission" date="2014-08" db="EMBL/GenBank/DDBJ databases">
        <authorList>
            <person name="Hassan Y.I."/>
            <person name="Lepp D."/>
            <person name="Zhou T."/>
        </authorList>
    </citation>
    <scope>NUCLEOTIDE SEQUENCE [LARGE SCALE GENOMIC DNA]</scope>
    <source>
        <strain evidence="7 8">IFO13584</strain>
    </source>
</reference>
<name>A0A087LSE7_9HYPH</name>
<keyword evidence="3" id="KW-0489">Methyltransferase</keyword>
<organism evidence="7 8">
    <name type="scientific">Devosia riboflavina</name>
    <dbReference type="NCBI Taxonomy" id="46914"/>
    <lineage>
        <taxon>Bacteria</taxon>
        <taxon>Pseudomonadati</taxon>
        <taxon>Pseudomonadota</taxon>
        <taxon>Alphaproteobacteria</taxon>
        <taxon>Hyphomicrobiales</taxon>
        <taxon>Devosiaceae</taxon>
        <taxon>Devosia</taxon>
    </lineage>
</organism>
<evidence type="ECO:0000313" key="8">
    <source>
        <dbReference type="Proteomes" id="UP000028981"/>
    </source>
</evidence>
<dbReference type="EMBL" id="JQGC01000048">
    <property type="protein sequence ID" value="KFL27550.1"/>
    <property type="molecule type" value="Genomic_DNA"/>
</dbReference>
<evidence type="ECO:0000256" key="5">
    <source>
        <dbReference type="ARBA" id="ARBA00047942"/>
    </source>
</evidence>
<dbReference type="GO" id="GO:0032259">
    <property type="term" value="P:methylation"/>
    <property type="evidence" value="ECO:0007669"/>
    <property type="project" value="UniProtKB-KW"/>
</dbReference>
<dbReference type="PANTHER" id="PTHR33841">
    <property type="entry name" value="DNA METHYLTRANSFERASE YEEA-RELATED"/>
    <property type="match status" value="1"/>
</dbReference>
<comment type="similarity">
    <text evidence="1">Belongs to the N(4)/N(6)-methyltransferase family.</text>
</comment>
<dbReference type="PANTHER" id="PTHR33841:SF1">
    <property type="entry name" value="DNA METHYLTRANSFERASE A"/>
    <property type="match status" value="1"/>
</dbReference>
<dbReference type="InterPro" id="IPR050953">
    <property type="entry name" value="N4_N6_ade-DNA_methylase"/>
</dbReference>
<dbReference type="GO" id="GO:0008170">
    <property type="term" value="F:N-methyltransferase activity"/>
    <property type="evidence" value="ECO:0007669"/>
    <property type="project" value="InterPro"/>
</dbReference>
<accession>A0A087LSE7</accession>
<dbReference type="Proteomes" id="UP000028981">
    <property type="component" value="Unassembled WGS sequence"/>
</dbReference>
<dbReference type="PRINTS" id="PR00507">
    <property type="entry name" value="N12N6MTFRASE"/>
</dbReference>
<evidence type="ECO:0000259" key="6">
    <source>
        <dbReference type="Pfam" id="PF02384"/>
    </source>
</evidence>
<dbReference type="RefSeq" id="WP_035087720.1">
    <property type="nucleotide sequence ID" value="NZ_JQGC01000048.1"/>
</dbReference>
<dbReference type="Pfam" id="PF02384">
    <property type="entry name" value="N6_Mtase"/>
    <property type="match status" value="1"/>
</dbReference>
<proteinExistence type="inferred from homology"/>
<dbReference type="EC" id="2.1.1.72" evidence="2"/>
<evidence type="ECO:0000256" key="4">
    <source>
        <dbReference type="ARBA" id="ARBA00022679"/>
    </source>
</evidence>
<keyword evidence="4" id="KW-0808">Transferase</keyword>
<dbReference type="InterPro" id="IPR003356">
    <property type="entry name" value="DNA_methylase_A-5"/>
</dbReference>
<dbReference type="OrthoDB" id="5194627at2"/>
<protein>
    <recommendedName>
        <fullName evidence="2">site-specific DNA-methyltransferase (adenine-specific)</fullName>
        <ecNumber evidence="2">2.1.1.72</ecNumber>
    </recommendedName>
</protein>